<evidence type="ECO:0000313" key="8">
    <source>
        <dbReference type="Proteomes" id="UP000184050"/>
    </source>
</evidence>
<evidence type="ECO:0000259" key="6">
    <source>
        <dbReference type="Pfam" id="PF01029"/>
    </source>
</evidence>
<dbReference type="Proteomes" id="UP000184050">
    <property type="component" value="Unassembled WGS sequence"/>
</dbReference>
<keyword evidence="2" id="KW-0889">Transcription antitermination</keyword>
<dbReference type="GO" id="GO:0006353">
    <property type="term" value="P:DNA-templated transcription termination"/>
    <property type="evidence" value="ECO:0007669"/>
    <property type="project" value="InterPro"/>
</dbReference>
<dbReference type="InterPro" id="IPR011605">
    <property type="entry name" value="NusB_fam"/>
</dbReference>
<feature type="domain" description="NusB/RsmB/TIM44" evidence="6">
    <location>
        <begin position="202"/>
        <end position="296"/>
    </location>
</feature>
<evidence type="ECO:0000256" key="5">
    <source>
        <dbReference type="ARBA" id="ARBA00023163"/>
    </source>
</evidence>
<dbReference type="GO" id="GO:0003723">
    <property type="term" value="F:RNA binding"/>
    <property type="evidence" value="ECO:0007669"/>
    <property type="project" value="UniProtKB-KW"/>
</dbReference>
<dbReference type="NCBIfam" id="TIGR01951">
    <property type="entry name" value="nusB"/>
    <property type="match status" value="1"/>
</dbReference>
<accession>A0A1M6LB38</accession>
<dbReference type="SUPFAM" id="SSF48013">
    <property type="entry name" value="NusB-like"/>
    <property type="match status" value="1"/>
</dbReference>
<dbReference type="InterPro" id="IPR006027">
    <property type="entry name" value="NusB_RsmB_TIM44"/>
</dbReference>
<name>A0A1M6LB38_9BACT</name>
<comment type="similarity">
    <text evidence="1">Belongs to the NusB family.</text>
</comment>
<dbReference type="GO" id="GO:0005829">
    <property type="term" value="C:cytosol"/>
    <property type="evidence" value="ECO:0007669"/>
    <property type="project" value="TreeGrafter"/>
</dbReference>
<evidence type="ECO:0000256" key="3">
    <source>
        <dbReference type="ARBA" id="ARBA00022884"/>
    </source>
</evidence>
<keyword evidence="3" id="KW-0694">RNA-binding</keyword>
<dbReference type="OrthoDB" id="9787568at2"/>
<dbReference type="PANTHER" id="PTHR11078">
    <property type="entry name" value="N UTILIZATION SUBSTANCE PROTEIN B-RELATED"/>
    <property type="match status" value="1"/>
</dbReference>
<keyword evidence="8" id="KW-1185">Reference proteome</keyword>
<dbReference type="STRING" id="1168035.SAMN05444280_12632"/>
<gene>
    <name evidence="7" type="ORF">SAMN05444280_12632</name>
</gene>
<keyword evidence="4" id="KW-0805">Transcription regulation</keyword>
<evidence type="ECO:0000256" key="4">
    <source>
        <dbReference type="ARBA" id="ARBA00023015"/>
    </source>
</evidence>
<dbReference type="GO" id="GO:0031564">
    <property type="term" value="P:transcription antitermination"/>
    <property type="evidence" value="ECO:0007669"/>
    <property type="project" value="UniProtKB-KW"/>
</dbReference>
<dbReference type="PANTHER" id="PTHR11078:SF3">
    <property type="entry name" value="ANTITERMINATION NUSB DOMAIN-CONTAINING PROTEIN"/>
    <property type="match status" value="1"/>
</dbReference>
<dbReference type="EMBL" id="FQZE01000026">
    <property type="protein sequence ID" value="SHJ68430.1"/>
    <property type="molecule type" value="Genomic_DNA"/>
</dbReference>
<evidence type="ECO:0000256" key="2">
    <source>
        <dbReference type="ARBA" id="ARBA00022814"/>
    </source>
</evidence>
<dbReference type="InterPro" id="IPR035926">
    <property type="entry name" value="NusB-like_sf"/>
</dbReference>
<keyword evidence="5" id="KW-0804">Transcription</keyword>
<sequence>MISRRIIRTKVLQVLYAYYSSPGKTLSNTEKELFFCIGKTYDLYHYLLALVIDIADYAEERIEIRRNKHQPTEEDLHPNTKFISNEVIGQLRQNRQLKAYLNQESLSWANNPELIKDLYLFLIESDFYKDYMADKNRSFFDDRKFVDKIFNKIILITEDLYDALEEKSIYWNDDVEFVVSMISKTLKKFNPGSDSDQPLLQLFKDQDDRDFAKNLLRKAVINHDELRAFIKEHSRNWDLDRIAFMDILIMQLALTEFIYFPSIPTKVSLNEYIELSKYYSTDKSRNFINGILDKTLKDLKKSGKIKKAGRGLIGE</sequence>
<evidence type="ECO:0000256" key="1">
    <source>
        <dbReference type="ARBA" id="ARBA00005952"/>
    </source>
</evidence>
<evidence type="ECO:0000313" key="7">
    <source>
        <dbReference type="EMBL" id="SHJ68430.1"/>
    </source>
</evidence>
<dbReference type="Gene3D" id="1.10.940.10">
    <property type="entry name" value="NusB-like"/>
    <property type="match status" value="1"/>
</dbReference>
<proteinExistence type="inferred from homology"/>
<dbReference type="AlphaFoldDB" id="A0A1M6LB38"/>
<dbReference type="Pfam" id="PF01029">
    <property type="entry name" value="NusB"/>
    <property type="match status" value="1"/>
</dbReference>
<organism evidence="7 8">
    <name type="scientific">Tangfeifania diversioriginum</name>
    <dbReference type="NCBI Taxonomy" id="1168035"/>
    <lineage>
        <taxon>Bacteria</taxon>
        <taxon>Pseudomonadati</taxon>
        <taxon>Bacteroidota</taxon>
        <taxon>Bacteroidia</taxon>
        <taxon>Marinilabiliales</taxon>
        <taxon>Prolixibacteraceae</taxon>
        <taxon>Tangfeifania</taxon>
    </lineage>
</organism>
<reference evidence="7 8" key="1">
    <citation type="submission" date="2016-11" db="EMBL/GenBank/DDBJ databases">
        <authorList>
            <person name="Jaros S."/>
            <person name="Januszkiewicz K."/>
            <person name="Wedrychowicz H."/>
        </authorList>
    </citation>
    <scope>NUCLEOTIDE SEQUENCE [LARGE SCALE GENOMIC DNA]</scope>
    <source>
        <strain evidence="7 8">DSM 27063</strain>
    </source>
</reference>
<protein>
    <submittedName>
        <fullName evidence="7">NusB antitermination factor</fullName>
    </submittedName>
</protein>
<dbReference type="RefSeq" id="WP_073171465.1">
    <property type="nucleotide sequence ID" value="NZ_FQZE01000026.1"/>
</dbReference>